<proteinExistence type="predicted"/>
<reference evidence="1 2" key="1">
    <citation type="journal article" date="2023" name="ACS Omega">
        <title>Identification of the Neoaspergillic Acid Biosynthesis Gene Cluster by Establishing an In Vitro CRISPR-Ribonucleoprotein Genetic System in Aspergillus melleus.</title>
        <authorList>
            <person name="Yuan B."/>
            <person name="Grau M.F."/>
            <person name="Murata R.M."/>
            <person name="Torok T."/>
            <person name="Venkateswaran K."/>
            <person name="Stajich J.E."/>
            <person name="Wang C.C.C."/>
        </authorList>
    </citation>
    <scope>NUCLEOTIDE SEQUENCE [LARGE SCALE GENOMIC DNA]</scope>
    <source>
        <strain evidence="1 2">IMV 1140</strain>
    </source>
</reference>
<gene>
    <name evidence="1" type="ORF">N8T08_008228</name>
</gene>
<evidence type="ECO:0000313" key="1">
    <source>
        <dbReference type="EMBL" id="KAK1142022.1"/>
    </source>
</evidence>
<comment type="caution">
    <text evidence="1">The sequence shown here is derived from an EMBL/GenBank/DDBJ whole genome shotgun (WGS) entry which is preliminary data.</text>
</comment>
<evidence type="ECO:0000313" key="2">
    <source>
        <dbReference type="Proteomes" id="UP001177260"/>
    </source>
</evidence>
<accession>A0ACC3AW75</accession>
<sequence>MPATPRPNTDYERWMRDSNPAHTLAAEPDYGQVQKATEMDSALEYQPPLSNPQIYISRDDRSFQLWENRPPFSTACIIPVFVVIVAIIFIKTRHSREKEGAVSLKG</sequence>
<organism evidence="1 2">
    <name type="scientific">Aspergillus melleus</name>
    <dbReference type="NCBI Taxonomy" id="138277"/>
    <lineage>
        <taxon>Eukaryota</taxon>
        <taxon>Fungi</taxon>
        <taxon>Dikarya</taxon>
        <taxon>Ascomycota</taxon>
        <taxon>Pezizomycotina</taxon>
        <taxon>Eurotiomycetes</taxon>
        <taxon>Eurotiomycetidae</taxon>
        <taxon>Eurotiales</taxon>
        <taxon>Aspergillaceae</taxon>
        <taxon>Aspergillus</taxon>
        <taxon>Aspergillus subgen. Circumdati</taxon>
    </lineage>
</organism>
<name>A0ACC3AW75_9EURO</name>
<dbReference type="Proteomes" id="UP001177260">
    <property type="component" value="Unassembled WGS sequence"/>
</dbReference>
<dbReference type="EMBL" id="JAOPJF010000055">
    <property type="protein sequence ID" value="KAK1142022.1"/>
    <property type="molecule type" value="Genomic_DNA"/>
</dbReference>
<keyword evidence="2" id="KW-1185">Reference proteome</keyword>
<protein>
    <submittedName>
        <fullName evidence="1">Uncharacterized protein</fullName>
    </submittedName>
</protein>